<evidence type="ECO:0000256" key="4">
    <source>
        <dbReference type="PROSITE-ProRule" id="PRU01100"/>
    </source>
</evidence>
<feature type="signal peptide" evidence="5">
    <location>
        <begin position="1"/>
        <end position="34"/>
    </location>
</feature>
<dbReference type="PROSITE" id="PS50231">
    <property type="entry name" value="RICIN_B_LECTIN"/>
    <property type="match status" value="1"/>
</dbReference>
<dbReference type="Gene3D" id="3.20.20.80">
    <property type="entry name" value="Glycosidases"/>
    <property type="match status" value="1"/>
</dbReference>
<feature type="active site" description="Nucleophile" evidence="4">
    <location>
        <position position="292"/>
    </location>
</feature>
<dbReference type="Pfam" id="PF00652">
    <property type="entry name" value="Ricin_B_lectin"/>
    <property type="match status" value="1"/>
</dbReference>
<dbReference type="Proteomes" id="UP000199323">
    <property type="component" value="Unassembled WGS sequence"/>
</dbReference>
<evidence type="ECO:0000313" key="7">
    <source>
        <dbReference type="EMBL" id="SFF79245.1"/>
    </source>
</evidence>
<keyword evidence="5" id="KW-0732">Signal</keyword>
<dbReference type="CDD" id="cd23451">
    <property type="entry name" value="beta-trefoil_Ricin_laminarinase"/>
    <property type="match status" value="1"/>
</dbReference>
<evidence type="ECO:0000313" key="8">
    <source>
        <dbReference type="Proteomes" id="UP000199323"/>
    </source>
</evidence>
<dbReference type="PRINTS" id="PR00739">
    <property type="entry name" value="GLHYDRLASE26"/>
</dbReference>
<reference evidence="7 8" key="1">
    <citation type="submission" date="2016-10" db="EMBL/GenBank/DDBJ databases">
        <authorList>
            <person name="de Groot N.N."/>
        </authorList>
    </citation>
    <scope>NUCLEOTIDE SEQUENCE [LARGE SCALE GENOMIC DNA]</scope>
    <source>
        <strain evidence="7 8">CGMCC 4.3510</strain>
    </source>
</reference>
<dbReference type="RefSeq" id="WP_093717379.1">
    <property type="nucleotide sequence ID" value="NZ_FONG01000029.1"/>
</dbReference>
<evidence type="ECO:0000259" key="6">
    <source>
        <dbReference type="PROSITE" id="PS51764"/>
    </source>
</evidence>
<dbReference type="PANTHER" id="PTHR40079:SF4">
    <property type="entry name" value="GH26 DOMAIN-CONTAINING PROTEIN-RELATED"/>
    <property type="match status" value="1"/>
</dbReference>
<dbReference type="Gene3D" id="2.80.10.50">
    <property type="match status" value="2"/>
</dbReference>
<dbReference type="SMART" id="SM00458">
    <property type="entry name" value="RICIN"/>
    <property type="match status" value="1"/>
</dbReference>
<dbReference type="AlphaFoldDB" id="A0A1I2LIZ7"/>
<dbReference type="Pfam" id="PF02156">
    <property type="entry name" value="Glyco_hydro_26"/>
    <property type="match status" value="1"/>
</dbReference>
<feature type="domain" description="GH26" evidence="6">
    <location>
        <begin position="42"/>
        <end position="342"/>
    </location>
</feature>
<evidence type="ECO:0000256" key="2">
    <source>
        <dbReference type="ARBA" id="ARBA00022801"/>
    </source>
</evidence>
<proteinExistence type="inferred from homology"/>
<dbReference type="OrthoDB" id="9816550at2"/>
<feature type="chain" id="PRO_5011681427" evidence="5">
    <location>
        <begin position="35"/>
        <end position="488"/>
    </location>
</feature>
<feature type="active site" description="Proton donor" evidence="4">
    <location>
        <position position="195"/>
    </location>
</feature>
<name>A0A1I2LIZ7_9ACTN</name>
<dbReference type="InterPro" id="IPR022790">
    <property type="entry name" value="GH26_dom"/>
</dbReference>
<comment type="similarity">
    <text evidence="1 4">Belongs to the glycosyl hydrolase 26 family.</text>
</comment>
<dbReference type="SUPFAM" id="SSF51445">
    <property type="entry name" value="(Trans)glycosidases"/>
    <property type="match status" value="1"/>
</dbReference>
<dbReference type="STRING" id="380248.SAMN05216251_12931"/>
<dbReference type="InterPro" id="IPR017853">
    <property type="entry name" value="GH"/>
</dbReference>
<evidence type="ECO:0000256" key="1">
    <source>
        <dbReference type="ARBA" id="ARBA00007754"/>
    </source>
</evidence>
<keyword evidence="3 4" id="KW-0326">Glycosidase</keyword>
<dbReference type="SUPFAM" id="SSF50370">
    <property type="entry name" value="Ricin B-like lectins"/>
    <property type="match status" value="1"/>
</dbReference>
<sequence length="488" mass="52195">MSVRTRTRAIVAGASAAAVAGVALTLTGGGTASAAPPAASGVTKADEIAYLKSLTGNHVLSGQQGGANSNPAQWINKVHDITGEYPALWNGDFGFSQNDIDNRQTVINEAKSEWANGAIPGLMMHACRPDVATCDFQGGSNPVNGSKMSDSEWQQVITDGTTLNTDYKRKLDQFVPYFQQLKSAGIPVLFRPLHEMNDGWAWWGGRSGPNGSARLFQITHDYLESKGLDNIIWVWALKDQQGAASQASSYYPGDAYVDVVGLDVWWQKFPATDWYNALSNIAGSKKPMALAEVGSVPQPSQLAQQPKWVYWNVWLDYLTNPSYNTNDQVKNGYYDSRTLNRGEVHIPTGNPPTSPPPGGGTGTGPITGVGGKCVDVAGSATANGTAVQLYDCNGTNAQSWTVGSDGTVKALGKCLDVTGQGTANGTKLQLWDCNGSGAQQWVAESDGHLKNPQSGRYLDVPGGNTANGTRLQIWDRNTNAWQTWHLPT</sequence>
<evidence type="ECO:0000256" key="5">
    <source>
        <dbReference type="SAM" id="SignalP"/>
    </source>
</evidence>
<dbReference type="EMBL" id="FONG01000029">
    <property type="protein sequence ID" value="SFF79245.1"/>
    <property type="molecule type" value="Genomic_DNA"/>
</dbReference>
<accession>A0A1I2LIZ7</accession>
<protein>
    <submittedName>
        <fullName evidence="7">Mannan endo-1,4-beta-mannosidase</fullName>
    </submittedName>
</protein>
<dbReference type="PROSITE" id="PS51764">
    <property type="entry name" value="GH26"/>
    <property type="match status" value="1"/>
</dbReference>
<dbReference type="InterPro" id="IPR035992">
    <property type="entry name" value="Ricin_B-like_lectins"/>
</dbReference>
<dbReference type="PANTHER" id="PTHR40079">
    <property type="entry name" value="MANNAN ENDO-1,4-BETA-MANNOSIDASE E-RELATED"/>
    <property type="match status" value="1"/>
</dbReference>
<dbReference type="GO" id="GO:0016985">
    <property type="term" value="F:mannan endo-1,4-beta-mannosidase activity"/>
    <property type="evidence" value="ECO:0007669"/>
    <property type="project" value="InterPro"/>
</dbReference>
<keyword evidence="8" id="KW-1185">Reference proteome</keyword>
<organism evidence="7 8">
    <name type="scientific">Actinacidiphila alni</name>
    <dbReference type="NCBI Taxonomy" id="380248"/>
    <lineage>
        <taxon>Bacteria</taxon>
        <taxon>Bacillati</taxon>
        <taxon>Actinomycetota</taxon>
        <taxon>Actinomycetes</taxon>
        <taxon>Kitasatosporales</taxon>
        <taxon>Streptomycetaceae</taxon>
        <taxon>Actinacidiphila</taxon>
    </lineage>
</organism>
<keyword evidence="2 4" id="KW-0378">Hydrolase</keyword>
<dbReference type="InterPro" id="IPR000772">
    <property type="entry name" value="Ricin_B_lectin"/>
</dbReference>
<gene>
    <name evidence="7" type="ORF">SAMN05216251_12931</name>
</gene>
<dbReference type="GO" id="GO:0006080">
    <property type="term" value="P:substituted mannan metabolic process"/>
    <property type="evidence" value="ECO:0007669"/>
    <property type="project" value="InterPro"/>
</dbReference>
<dbReference type="InterPro" id="IPR000805">
    <property type="entry name" value="Glyco_hydro_26"/>
</dbReference>
<evidence type="ECO:0000256" key="3">
    <source>
        <dbReference type="ARBA" id="ARBA00023295"/>
    </source>
</evidence>